<dbReference type="Proteomes" id="UP001358586">
    <property type="component" value="Chromosome 11"/>
</dbReference>
<evidence type="ECO:0000256" key="2">
    <source>
        <dbReference type="ARBA" id="ARBA00022771"/>
    </source>
</evidence>
<keyword evidence="2 4" id="KW-0863">Zinc-finger</keyword>
<name>A0ABR0N544_GOSAR</name>
<evidence type="ECO:0000256" key="4">
    <source>
        <dbReference type="PROSITE-ProRule" id="PRU00325"/>
    </source>
</evidence>
<evidence type="ECO:0000313" key="6">
    <source>
        <dbReference type="EMBL" id="KAK5785500.1"/>
    </source>
</evidence>
<dbReference type="Pfam" id="PF04434">
    <property type="entry name" value="SWIM"/>
    <property type="match status" value="1"/>
</dbReference>
<dbReference type="InterPro" id="IPR006564">
    <property type="entry name" value="Znf_PMZ"/>
</dbReference>
<accession>A0ABR0N544</accession>
<dbReference type="PROSITE" id="PS50966">
    <property type="entry name" value="ZF_SWIM"/>
    <property type="match status" value="1"/>
</dbReference>
<keyword evidence="3" id="KW-0862">Zinc</keyword>
<dbReference type="InterPro" id="IPR007527">
    <property type="entry name" value="Znf_SWIM"/>
</dbReference>
<reference evidence="6 7" key="1">
    <citation type="submission" date="2023-03" db="EMBL/GenBank/DDBJ databases">
        <title>WGS of Gossypium arboreum.</title>
        <authorList>
            <person name="Yu D."/>
        </authorList>
    </citation>
    <scope>NUCLEOTIDE SEQUENCE [LARGE SCALE GENOMIC DNA]</scope>
    <source>
        <tissue evidence="6">Leaf</tissue>
    </source>
</reference>
<protein>
    <recommendedName>
        <fullName evidence="5">SWIM-type domain-containing protein</fullName>
    </recommendedName>
</protein>
<gene>
    <name evidence="6" type="ORF">PVK06_040091</name>
</gene>
<dbReference type="EMBL" id="JARKNE010000011">
    <property type="protein sequence ID" value="KAK5785500.1"/>
    <property type="molecule type" value="Genomic_DNA"/>
</dbReference>
<evidence type="ECO:0000313" key="7">
    <source>
        <dbReference type="Proteomes" id="UP001358586"/>
    </source>
</evidence>
<keyword evidence="7" id="KW-1185">Reference proteome</keyword>
<evidence type="ECO:0000259" key="5">
    <source>
        <dbReference type="PROSITE" id="PS50966"/>
    </source>
</evidence>
<sequence length="475" mass="53816">MHISGLIFDAGNTYWGMTSTFSGWQSISDGGNYETFTRRDDVLPITSTGEGTSAEVALFSEPEPVPFELENVEGGSDEEEKDPRFRAYSPPPYMHNVNILANDALEFLELPHRTHDCISLSFDSGDLEVDLRTSVLCIIANIRSQLRYMPSYRKAWIAKQKALEKMHSGLRRHVCPQPDIFIISDWGIGILAAIEQHGSLWDCTHHRCCLRYDINKDRFQEMLGNLRSVNDQCADYLCNIPFEQWTQAYDDSLRYGHITTNLVDCINFILKGTRHLPITSVVQETYFHLGELFPKTCDCGTFDALRYPCAHAIVACQNLHLDPMRYVNEVYKIENMYSVWRHVFPPVLDKRKWPSVSLAPFKLLPDRELHRKPKGVDDDYALDNSLVAPVGVVVADTTTPPELSTANEDPLELPVGLITRARAKRFKDATTTLVDRVWGETVAGLLESSWTSKPSKPCILLQAQISSNQLNFNLT</sequence>
<keyword evidence="1" id="KW-0479">Metal-binding</keyword>
<dbReference type="SMART" id="SM00575">
    <property type="entry name" value="ZnF_PMZ"/>
    <property type="match status" value="1"/>
</dbReference>
<comment type="caution">
    <text evidence="6">The sequence shown here is derived from an EMBL/GenBank/DDBJ whole genome shotgun (WGS) entry which is preliminary data.</text>
</comment>
<evidence type="ECO:0000256" key="1">
    <source>
        <dbReference type="ARBA" id="ARBA00022723"/>
    </source>
</evidence>
<organism evidence="6 7">
    <name type="scientific">Gossypium arboreum</name>
    <name type="common">Tree cotton</name>
    <name type="synonym">Gossypium nanking</name>
    <dbReference type="NCBI Taxonomy" id="29729"/>
    <lineage>
        <taxon>Eukaryota</taxon>
        <taxon>Viridiplantae</taxon>
        <taxon>Streptophyta</taxon>
        <taxon>Embryophyta</taxon>
        <taxon>Tracheophyta</taxon>
        <taxon>Spermatophyta</taxon>
        <taxon>Magnoliopsida</taxon>
        <taxon>eudicotyledons</taxon>
        <taxon>Gunneridae</taxon>
        <taxon>Pentapetalae</taxon>
        <taxon>rosids</taxon>
        <taxon>malvids</taxon>
        <taxon>Malvales</taxon>
        <taxon>Malvaceae</taxon>
        <taxon>Malvoideae</taxon>
        <taxon>Gossypium</taxon>
    </lineage>
</organism>
<proteinExistence type="predicted"/>
<feature type="domain" description="SWIM-type" evidence="5">
    <location>
        <begin position="287"/>
        <end position="320"/>
    </location>
</feature>
<evidence type="ECO:0000256" key="3">
    <source>
        <dbReference type="ARBA" id="ARBA00022833"/>
    </source>
</evidence>